<feature type="transmembrane region" description="Helical" evidence="10">
    <location>
        <begin position="35"/>
        <end position="61"/>
    </location>
</feature>
<keyword evidence="4 10" id="KW-0812">Transmembrane</keyword>
<evidence type="ECO:0000256" key="6">
    <source>
        <dbReference type="ARBA" id="ARBA00022741"/>
    </source>
</evidence>
<gene>
    <name evidence="12" type="ORF">SteCoe_33032</name>
</gene>
<dbReference type="OrthoDB" id="312406at2759"/>
<dbReference type="InterPro" id="IPR003439">
    <property type="entry name" value="ABC_transporter-like_ATP-bd"/>
</dbReference>
<comment type="similarity">
    <text evidence="2">Belongs to the ABC transporter superfamily. ABCA family.</text>
</comment>
<keyword evidence="5" id="KW-0677">Repeat</keyword>
<feature type="transmembrane region" description="Helical" evidence="10">
    <location>
        <begin position="6"/>
        <end position="28"/>
    </location>
</feature>
<feature type="transmembrane region" description="Helical" evidence="10">
    <location>
        <begin position="921"/>
        <end position="947"/>
    </location>
</feature>
<comment type="subcellular location">
    <subcellularLocation>
        <location evidence="1">Membrane</location>
        <topology evidence="1">Multi-pass membrane protein</topology>
    </subcellularLocation>
</comment>
<evidence type="ECO:0000256" key="3">
    <source>
        <dbReference type="ARBA" id="ARBA00022448"/>
    </source>
</evidence>
<feature type="transmembrane region" description="Helical" evidence="10">
    <location>
        <begin position="845"/>
        <end position="868"/>
    </location>
</feature>
<keyword evidence="6" id="KW-0547">Nucleotide-binding</keyword>
<dbReference type="CDD" id="cd03263">
    <property type="entry name" value="ABC_subfamily_A"/>
    <property type="match status" value="2"/>
</dbReference>
<evidence type="ECO:0000256" key="9">
    <source>
        <dbReference type="ARBA" id="ARBA00023136"/>
    </source>
</evidence>
<dbReference type="GO" id="GO:0005319">
    <property type="term" value="F:lipid transporter activity"/>
    <property type="evidence" value="ECO:0007669"/>
    <property type="project" value="TreeGrafter"/>
</dbReference>
<dbReference type="InterPro" id="IPR027417">
    <property type="entry name" value="P-loop_NTPase"/>
</dbReference>
<dbReference type="GO" id="GO:0140359">
    <property type="term" value="F:ABC-type transporter activity"/>
    <property type="evidence" value="ECO:0007669"/>
    <property type="project" value="InterPro"/>
</dbReference>
<feature type="transmembrane region" description="Helical" evidence="10">
    <location>
        <begin position="67"/>
        <end position="85"/>
    </location>
</feature>
<feature type="domain" description="ABC transporter" evidence="11">
    <location>
        <begin position="978"/>
        <end position="1212"/>
    </location>
</feature>
<dbReference type="Gene3D" id="3.40.50.300">
    <property type="entry name" value="P-loop containing nucleotide triphosphate hydrolases"/>
    <property type="match status" value="2"/>
</dbReference>
<dbReference type="PROSITE" id="PS00211">
    <property type="entry name" value="ABC_TRANSPORTER_1"/>
    <property type="match status" value="1"/>
</dbReference>
<feature type="transmembrane region" description="Helical" evidence="10">
    <location>
        <begin position="880"/>
        <end position="901"/>
    </location>
</feature>
<dbReference type="EMBL" id="MPUH01001216">
    <property type="protein sequence ID" value="OMJ69289.1"/>
    <property type="molecule type" value="Genomic_DNA"/>
</dbReference>
<keyword evidence="9 10" id="KW-0472">Membrane</keyword>
<dbReference type="InterPro" id="IPR026082">
    <property type="entry name" value="ABCA"/>
</dbReference>
<organism evidence="12 13">
    <name type="scientific">Stentor coeruleus</name>
    <dbReference type="NCBI Taxonomy" id="5963"/>
    <lineage>
        <taxon>Eukaryota</taxon>
        <taxon>Sar</taxon>
        <taxon>Alveolata</taxon>
        <taxon>Ciliophora</taxon>
        <taxon>Postciliodesmatophora</taxon>
        <taxon>Heterotrichea</taxon>
        <taxon>Heterotrichida</taxon>
        <taxon>Stentoridae</taxon>
        <taxon>Stentor</taxon>
    </lineage>
</organism>
<dbReference type="GO" id="GO:0005886">
    <property type="term" value="C:plasma membrane"/>
    <property type="evidence" value="ECO:0007669"/>
    <property type="project" value="UniProtKB-ARBA"/>
</dbReference>
<evidence type="ECO:0000256" key="5">
    <source>
        <dbReference type="ARBA" id="ARBA00022737"/>
    </source>
</evidence>
<dbReference type="PROSITE" id="PS50893">
    <property type="entry name" value="ABC_TRANSPORTER_2"/>
    <property type="match status" value="2"/>
</dbReference>
<evidence type="ECO:0000313" key="13">
    <source>
        <dbReference type="Proteomes" id="UP000187209"/>
    </source>
</evidence>
<feature type="domain" description="ABC transporter" evidence="11">
    <location>
        <begin position="220"/>
        <end position="448"/>
    </location>
</feature>
<evidence type="ECO:0000256" key="8">
    <source>
        <dbReference type="ARBA" id="ARBA00022989"/>
    </source>
</evidence>
<evidence type="ECO:0000259" key="11">
    <source>
        <dbReference type="PROSITE" id="PS50893"/>
    </source>
</evidence>
<feature type="transmembrane region" description="Helical" evidence="10">
    <location>
        <begin position="138"/>
        <end position="158"/>
    </location>
</feature>
<keyword evidence="3" id="KW-0813">Transport</keyword>
<dbReference type="FunFam" id="3.40.50.300:FF:000436">
    <property type="entry name" value="ATP binding cassette subfamily A member 9"/>
    <property type="match status" value="1"/>
</dbReference>
<comment type="caution">
    <text evidence="12">The sequence shown here is derived from an EMBL/GenBank/DDBJ whole genome shotgun (WGS) entry which is preliminary data.</text>
</comment>
<dbReference type="GO" id="GO:0016887">
    <property type="term" value="F:ATP hydrolysis activity"/>
    <property type="evidence" value="ECO:0007669"/>
    <property type="project" value="InterPro"/>
</dbReference>
<protein>
    <recommendedName>
        <fullName evidence="11">ABC transporter domain-containing protein</fullName>
    </recommendedName>
</protein>
<dbReference type="Pfam" id="PF12698">
    <property type="entry name" value="ABC2_membrane_3"/>
    <property type="match status" value="1"/>
</dbReference>
<keyword evidence="8 10" id="KW-1133">Transmembrane helix</keyword>
<evidence type="ECO:0000256" key="2">
    <source>
        <dbReference type="ARBA" id="ARBA00008869"/>
    </source>
</evidence>
<keyword evidence="13" id="KW-1185">Reference proteome</keyword>
<dbReference type="SMART" id="SM00382">
    <property type="entry name" value="AAA"/>
    <property type="match status" value="2"/>
</dbReference>
<dbReference type="FunFam" id="3.40.50.300:FF:000335">
    <property type="entry name" value="ATP binding cassette subfamily A member 5"/>
    <property type="match status" value="1"/>
</dbReference>
<dbReference type="GO" id="GO:0005524">
    <property type="term" value="F:ATP binding"/>
    <property type="evidence" value="ECO:0007669"/>
    <property type="project" value="UniProtKB-KW"/>
</dbReference>
<keyword evidence="7" id="KW-0067">ATP-binding</keyword>
<dbReference type="InterPro" id="IPR003593">
    <property type="entry name" value="AAA+_ATPase"/>
</dbReference>
<name>A0A1R2AXP9_9CILI</name>
<evidence type="ECO:0000256" key="4">
    <source>
        <dbReference type="ARBA" id="ARBA00022692"/>
    </source>
</evidence>
<reference evidence="12 13" key="1">
    <citation type="submission" date="2016-11" db="EMBL/GenBank/DDBJ databases">
        <title>The macronuclear genome of Stentor coeruleus: a giant cell with tiny introns.</title>
        <authorList>
            <person name="Slabodnick M."/>
            <person name="Ruby J.G."/>
            <person name="Reiff S.B."/>
            <person name="Swart E.C."/>
            <person name="Gosai S."/>
            <person name="Prabakaran S."/>
            <person name="Witkowska E."/>
            <person name="Larue G.E."/>
            <person name="Fisher S."/>
            <person name="Freeman R.M."/>
            <person name="Gunawardena J."/>
            <person name="Chu W."/>
            <person name="Stover N.A."/>
            <person name="Gregory B.D."/>
            <person name="Nowacki M."/>
            <person name="Derisi J."/>
            <person name="Roy S.W."/>
            <person name="Marshall W.F."/>
            <person name="Sood P."/>
        </authorList>
    </citation>
    <scope>NUCLEOTIDE SEQUENCE [LARGE SCALE GENOMIC DNA]</scope>
    <source>
        <strain evidence="12">WM001</strain>
    </source>
</reference>
<dbReference type="InterPro" id="IPR017871">
    <property type="entry name" value="ABC_transporter-like_CS"/>
</dbReference>
<evidence type="ECO:0000256" key="10">
    <source>
        <dbReference type="SAM" id="Phobius"/>
    </source>
</evidence>
<evidence type="ECO:0000256" key="7">
    <source>
        <dbReference type="ARBA" id="ARBA00022840"/>
    </source>
</evidence>
<accession>A0A1R2AXP9</accession>
<dbReference type="InterPro" id="IPR013525">
    <property type="entry name" value="ABC2_TM"/>
</dbReference>
<dbReference type="Proteomes" id="UP000187209">
    <property type="component" value="Unassembled WGS sequence"/>
</dbReference>
<dbReference type="SUPFAM" id="SSF52540">
    <property type="entry name" value="P-loop containing nucleoside triphosphate hydrolases"/>
    <property type="match status" value="2"/>
</dbReference>
<proteinExistence type="inferred from homology"/>
<dbReference type="PANTHER" id="PTHR19229">
    <property type="entry name" value="ATP-BINDING CASSETTE TRANSPORTER SUBFAMILY A ABCA"/>
    <property type="match status" value="1"/>
</dbReference>
<sequence>MYWISWILSLVVMFTTISIALTVMLVCFDVLHYSNFLLVFLVFWSYGLTCILLCIALSICFARTKTAVIIGISIFITSYFASFSIDDSQQVTSMKLGLSLFPSTALSLVLRVIINLEVGKVGLQTEYLGYKYLNFTCAQYFWIITIDIIYLTFACFYLDKIFQGGIGKKEKWYFLFTREYWFNNIKNKEIFKSNKESEYNVNVEQVENYLENQKETGEALVIKSLSKKFAEKIVVQNLDLDAYTGQILALLGHNGAGKSTIISMITGLIEPTFGNAFLGGETITSNLGNSSKISLCPQDNILFPHLSAREHLKLFSVIKNCPQKNAQSEIESIIDELNIKEYSDRPTKVLSGGQKRAVSLAIALLGQAKIILLDEPTAGMDITVRRRMWDVLKIRKKNKIIILTTHYMGEADILADRIAIVNNGRLVCCGSSLFLKSIYNVGYKLAFEKLNEETFEREKLLNFIKEYTEKIKVVSENTKEIIFKLPSEEISKFCEMFYYLDGNLDELNIKGYNLLSCSLEDLFVKIIKINTQKEKTTRKNIEFFNFQPEKQPFFQKLWVQFKILLLKRFKSSIRDKKSLCCEVFIPSIIVMLGLCQLIIPFPLQDFNPYLLNISQYKSNHTVYFNKFQSEIVQHFNDFQFAATKIIKKNDEDSFFDEVFLRKDALGSFFLHNFDTQKHKYNFSVATNQTAFQSTPIFISEIVNSIFTSIDQDFSFDIYNYPFRMTEGMKNLDNSDDFLLPSIVFSMGFSFIPTVIVLFVSKEREKGIKFQHTTSGLPLYLYWFSNFLWDSCKYLITAFIFSFKIPMFTSSLRTFSAAITLILLYGPSISAFTYSSSFLFHSSSNAQFTVILFNIISSGFAPSGVYLLFNIKGTREIAKILCWIFRIFPSFCLGFGLLQLGIANFMHTFYDRIEAFNVFDLYSVGGNILFLGIDTFLYLFIIAICEYFENNHREAKSDESITNNEELSFIERPYAKIQISVKNISKVFKTRRKKVLAIKNCSFAVESYECFGMLGTNGAGKSTLFKILTGEISATSGIAHVCGYSVDSQLKSIRKFIGYCAQVDFSSDFLTVIENLTLYGHLKGIKGEYLKEEIAYLLSELDLNQHKDKLAGELSGGNNRKLSLAISLLGSPKILFLDEPSASLDPTSRRRMLKVLSKVKANKSAILLVTHMAEEAEVLCDRIAIMVNGSFKCIGTPNFLRCEYGNYFDVEIKLKTPSLEDNQQIASIIENTIGLKSEICPNEAFKVVDEIDFPLNSDFNCSSLFVGCKEVSIDIFSERIISEIYFQKINNFLQDVNINFTVVEHYCLFSKFRIMKDFITFSCIFSKIEEYKAELNIENYSVTQASLEQIFNRFCQDK</sequence>
<feature type="transmembrane region" description="Helical" evidence="10">
    <location>
        <begin position="814"/>
        <end position="833"/>
    </location>
</feature>
<evidence type="ECO:0000313" key="12">
    <source>
        <dbReference type="EMBL" id="OMJ69289.1"/>
    </source>
</evidence>
<feature type="transmembrane region" description="Helical" evidence="10">
    <location>
        <begin position="737"/>
        <end position="759"/>
    </location>
</feature>
<dbReference type="Pfam" id="PF00005">
    <property type="entry name" value="ABC_tran"/>
    <property type="match status" value="2"/>
</dbReference>
<evidence type="ECO:0000256" key="1">
    <source>
        <dbReference type="ARBA" id="ARBA00004141"/>
    </source>
</evidence>